<gene>
    <name evidence="3" type="ORF">Ctob_009189</name>
</gene>
<comment type="caution">
    <text evidence="3">The sequence shown here is derived from an EMBL/GenBank/DDBJ whole genome shotgun (WGS) entry which is preliminary data.</text>
</comment>
<dbReference type="SUPFAM" id="SSF50630">
    <property type="entry name" value="Acid proteases"/>
    <property type="match status" value="1"/>
</dbReference>
<dbReference type="GO" id="GO:0004190">
    <property type="term" value="F:aspartic-type endopeptidase activity"/>
    <property type="evidence" value="ECO:0007669"/>
    <property type="project" value="InterPro"/>
</dbReference>
<comment type="similarity">
    <text evidence="1">Belongs to the peptidase A1 family.</text>
</comment>
<dbReference type="Pfam" id="PF00026">
    <property type="entry name" value="Asp"/>
    <property type="match status" value="1"/>
</dbReference>
<dbReference type="InterPro" id="IPR033121">
    <property type="entry name" value="PEPTIDASE_A1"/>
</dbReference>
<dbReference type="PROSITE" id="PS51767">
    <property type="entry name" value="PEPTIDASE_A1"/>
    <property type="match status" value="1"/>
</dbReference>
<dbReference type="EMBL" id="JWZX01003081">
    <property type="protein sequence ID" value="KOO24556.1"/>
    <property type="molecule type" value="Genomic_DNA"/>
</dbReference>
<dbReference type="AlphaFoldDB" id="A0A0M0JDA3"/>
<dbReference type="CDD" id="cd05471">
    <property type="entry name" value="pepsin_like"/>
    <property type="match status" value="1"/>
</dbReference>
<dbReference type="PANTHER" id="PTHR47966:SF51">
    <property type="entry name" value="BETA-SITE APP-CLEAVING ENZYME, ISOFORM A-RELATED"/>
    <property type="match status" value="1"/>
</dbReference>
<sequence>MLASVDLIARTTPDGAHRYLLPIAIGGGGRAQEVNVMLDTGSSFLMVSDVARGACGDNEPATYGSCYNASASVTGVADPRGSEGFSIAIDGRQLDGSFTSWLDEVALPGVARPGGSPIVAVAQVGAVGNNGIGPRGVLPYFWADAAGVLGLSPQPIASRPHPWDAYLSTFGSAFTLDLNSTGRSRLGLGAPNRSWAVGALQWSATQNSPSFHRLELFDVSVCGVGLLGTSAFWPALVDTGASCLGLPEPLFESLFTWLSVASCPSQFTPTSTCRIPASVPAASLPVLSFRLSQNAPQLQLPLEALLLPSDRADGSRKLCILRLPNPGARVSPWGAPWPQSVVLGTMALQPFVAAFEMRATRRRVGLAAKVVPAPAAERARRRALSCAARTRCVGQQRYEASLNRCIQPVCQAMLLSLDEEAGACRYSTSSRVATAIIFGALGLFEMVMHEAQHRLPLLSGATSGSEGLWLRRISRLFSPLHGAVANRNE</sequence>
<accession>A0A0M0JDA3</accession>
<dbReference type="InterPro" id="IPR021109">
    <property type="entry name" value="Peptidase_aspartic_dom_sf"/>
</dbReference>
<evidence type="ECO:0000259" key="2">
    <source>
        <dbReference type="PROSITE" id="PS51767"/>
    </source>
</evidence>
<dbReference type="InterPro" id="IPR034164">
    <property type="entry name" value="Pepsin-like_dom"/>
</dbReference>
<reference evidence="4" key="1">
    <citation type="journal article" date="2015" name="PLoS Genet.">
        <title>Genome Sequence and Transcriptome Analyses of Chrysochromulina tobin: Metabolic Tools for Enhanced Algal Fitness in the Prominent Order Prymnesiales (Haptophyceae).</title>
        <authorList>
            <person name="Hovde B.T."/>
            <person name="Deodato C.R."/>
            <person name="Hunsperger H.M."/>
            <person name="Ryken S.A."/>
            <person name="Yost W."/>
            <person name="Jha R.K."/>
            <person name="Patterson J."/>
            <person name="Monnat R.J. Jr."/>
            <person name="Barlow S.B."/>
            <person name="Starkenburg S.R."/>
            <person name="Cattolico R.A."/>
        </authorList>
    </citation>
    <scope>NUCLEOTIDE SEQUENCE</scope>
    <source>
        <strain evidence="4">CCMP291</strain>
    </source>
</reference>
<feature type="domain" description="Peptidase A1" evidence="2">
    <location>
        <begin position="19"/>
        <end position="367"/>
    </location>
</feature>
<evidence type="ECO:0000256" key="1">
    <source>
        <dbReference type="ARBA" id="ARBA00007447"/>
    </source>
</evidence>
<dbReference type="InterPro" id="IPR001461">
    <property type="entry name" value="Aspartic_peptidase_A1"/>
</dbReference>
<proteinExistence type="inferred from homology"/>
<dbReference type="GO" id="GO:0006508">
    <property type="term" value="P:proteolysis"/>
    <property type="evidence" value="ECO:0007669"/>
    <property type="project" value="InterPro"/>
</dbReference>
<evidence type="ECO:0000313" key="3">
    <source>
        <dbReference type="EMBL" id="KOO24556.1"/>
    </source>
</evidence>
<protein>
    <recommendedName>
        <fullName evidence="2">Peptidase A1 domain-containing protein</fullName>
    </recommendedName>
</protein>
<dbReference type="PANTHER" id="PTHR47966">
    <property type="entry name" value="BETA-SITE APP-CLEAVING ENZYME, ISOFORM A-RELATED"/>
    <property type="match status" value="1"/>
</dbReference>
<evidence type="ECO:0000313" key="4">
    <source>
        <dbReference type="Proteomes" id="UP000037460"/>
    </source>
</evidence>
<dbReference type="Proteomes" id="UP000037460">
    <property type="component" value="Unassembled WGS sequence"/>
</dbReference>
<name>A0A0M0JDA3_9EUKA</name>
<keyword evidence="4" id="KW-1185">Reference proteome</keyword>
<dbReference type="Gene3D" id="2.40.70.10">
    <property type="entry name" value="Acid Proteases"/>
    <property type="match status" value="2"/>
</dbReference>
<organism evidence="3 4">
    <name type="scientific">Chrysochromulina tobinii</name>
    <dbReference type="NCBI Taxonomy" id="1460289"/>
    <lineage>
        <taxon>Eukaryota</taxon>
        <taxon>Haptista</taxon>
        <taxon>Haptophyta</taxon>
        <taxon>Prymnesiophyceae</taxon>
        <taxon>Prymnesiales</taxon>
        <taxon>Chrysochromulinaceae</taxon>
        <taxon>Chrysochromulina</taxon>
    </lineage>
</organism>